<evidence type="ECO:0000313" key="2">
    <source>
        <dbReference type="Proteomes" id="UP000525078"/>
    </source>
</evidence>
<dbReference type="AlphaFoldDB" id="A0A7J6GCZ2"/>
<gene>
    <name evidence="1" type="ORF">F8388_018194</name>
</gene>
<protein>
    <submittedName>
        <fullName evidence="1">Uncharacterized protein</fullName>
    </submittedName>
</protein>
<dbReference type="Proteomes" id="UP000525078">
    <property type="component" value="Unassembled WGS sequence"/>
</dbReference>
<reference evidence="1 2" key="1">
    <citation type="journal article" date="2020" name="bioRxiv">
        <title>Sequence and annotation of 42 cannabis genomes reveals extensive copy number variation in cannabinoid synthesis and pathogen resistance genes.</title>
        <authorList>
            <person name="Mckernan K.J."/>
            <person name="Helbert Y."/>
            <person name="Kane L.T."/>
            <person name="Ebling H."/>
            <person name="Zhang L."/>
            <person name="Liu B."/>
            <person name="Eaton Z."/>
            <person name="Mclaughlin S."/>
            <person name="Kingan S."/>
            <person name="Baybayan P."/>
            <person name="Concepcion G."/>
            <person name="Jordan M."/>
            <person name="Riva A."/>
            <person name="Barbazuk W."/>
            <person name="Harkins T."/>
        </authorList>
    </citation>
    <scope>NUCLEOTIDE SEQUENCE [LARGE SCALE GENOMIC DNA]</scope>
    <source>
        <strain evidence="2">cv. Jamaican Lion 4</strain>
        <tissue evidence="1">Leaf</tissue>
    </source>
</reference>
<sequence length="68" mass="7580">MEPRCCHTNHPTFIALQMEHDVYASHSSEVVPVVGPSASYNPVPEVHSNLWVSGNESNMNMHLKQFGC</sequence>
<evidence type="ECO:0000313" key="1">
    <source>
        <dbReference type="EMBL" id="KAF4380070.1"/>
    </source>
</evidence>
<organism evidence="1 2">
    <name type="scientific">Cannabis sativa</name>
    <name type="common">Hemp</name>
    <name type="synonym">Marijuana</name>
    <dbReference type="NCBI Taxonomy" id="3483"/>
    <lineage>
        <taxon>Eukaryota</taxon>
        <taxon>Viridiplantae</taxon>
        <taxon>Streptophyta</taxon>
        <taxon>Embryophyta</taxon>
        <taxon>Tracheophyta</taxon>
        <taxon>Spermatophyta</taxon>
        <taxon>Magnoliopsida</taxon>
        <taxon>eudicotyledons</taxon>
        <taxon>Gunneridae</taxon>
        <taxon>Pentapetalae</taxon>
        <taxon>rosids</taxon>
        <taxon>fabids</taxon>
        <taxon>Rosales</taxon>
        <taxon>Cannabaceae</taxon>
        <taxon>Cannabis</taxon>
    </lineage>
</organism>
<name>A0A7J6GCZ2_CANSA</name>
<proteinExistence type="predicted"/>
<comment type="caution">
    <text evidence="1">The sequence shown here is derived from an EMBL/GenBank/DDBJ whole genome shotgun (WGS) entry which is preliminary data.</text>
</comment>
<dbReference type="EMBL" id="JAATIP010000066">
    <property type="protein sequence ID" value="KAF4380070.1"/>
    <property type="molecule type" value="Genomic_DNA"/>
</dbReference>
<accession>A0A7J6GCZ2</accession>